<dbReference type="Proteomes" id="UP001611075">
    <property type="component" value="Unassembled WGS sequence"/>
</dbReference>
<evidence type="ECO:0000259" key="1">
    <source>
        <dbReference type="Pfam" id="PF01494"/>
    </source>
</evidence>
<dbReference type="Pfam" id="PF01494">
    <property type="entry name" value="FAD_binding_3"/>
    <property type="match status" value="1"/>
</dbReference>
<feature type="domain" description="FAD-binding" evidence="1">
    <location>
        <begin position="7"/>
        <end position="343"/>
    </location>
</feature>
<gene>
    <name evidence="2" type="ORF">ACH4OY_27105</name>
</gene>
<dbReference type="Gene3D" id="3.50.50.60">
    <property type="entry name" value="FAD/NAD(P)-binding domain"/>
    <property type="match status" value="1"/>
</dbReference>
<protein>
    <submittedName>
        <fullName evidence="2">FAD-dependent oxidoreductase</fullName>
    </submittedName>
</protein>
<organism evidence="2 3">
    <name type="scientific">Micromonospora rubida</name>
    <dbReference type="NCBI Taxonomy" id="2697657"/>
    <lineage>
        <taxon>Bacteria</taxon>
        <taxon>Bacillati</taxon>
        <taxon>Actinomycetota</taxon>
        <taxon>Actinomycetes</taxon>
        <taxon>Micromonosporales</taxon>
        <taxon>Micromonosporaceae</taxon>
        <taxon>Micromonospora</taxon>
    </lineage>
</organism>
<evidence type="ECO:0000313" key="3">
    <source>
        <dbReference type="Proteomes" id="UP001611075"/>
    </source>
</evidence>
<dbReference type="RefSeq" id="WP_396684346.1">
    <property type="nucleotide sequence ID" value="NZ_JBIRPU010000026.1"/>
</dbReference>
<dbReference type="PANTHER" id="PTHR43422:SF3">
    <property type="entry name" value="THIAMINE THIAZOLE SYNTHASE"/>
    <property type="match status" value="1"/>
</dbReference>
<keyword evidence="3" id="KW-1185">Reference proteome</keyword>
<accession>A0ABW7SRJ0</accession>
<sequence length="452" mass="49104">MVRAGKAVVLGASMGGLIAARVLSDAYDTVTIVDRDILPEVAAPRRGVPQSRQLHVLLARGRQALDELFDGLSDELHRAGAPLVDLNGQVHWCNDGYPMRRSPSQLIGVGVSRPLLERTVRARVEKLGNVRFRPPAEATGLLSTDDRRRITGVLVTPRDGAAYRLDADLVVDACGRASRTPGWLTALGCPAPAEQRVEVDVTYVTRNYERDPRHLDGLLGALTNAVPGRPRTGIVAAQEGGRFGVALAGVLGEQPPLDDEGYARFAESLGLPLISRLVREATPVGEPALMRYPASVRRRYERLRRFPLGYLVFGDALCSFNPVYGQGMTVAATEGLLLRTLLAGDRDRLWRRFFRGAGKLIDGPWSIAVGTDLRFPEVAGRRTVRVRLVNAYVHRLHAAARTDAVLGTAFLRVLNLVDPPHRLLRPAIVRRVLRGGASRSARGARPGTAPGA</sequence>
<evidence type="ECO:0000313" key="2">
    <source>
        <dbReference type="EMBL" id="MFI0796324.1"/>
    </source>
</evidence>
<reference evidence="2 3" key="1">
    <citation type="submission" date="2024-10" db="EMBL/GenBank/DDBJ databases">
        <title>The Natural Products Discovery Center: Release of the First 8490 Sequenced Strains for Exploring Actinobacteria Biosynthetic Diversity.</title>
        <authorList>
            <person name="Kalkreuter E."/>
            <person name="Kautsar S.A."/>
            <person name="Yang D."/>
            <person name="Bader C.D."/>
            <person name="Teijaro C.N."/>
            <person name="Fluegel L."/>
            <person name="Davis C.M."/>
            <person name="Simpson J.R."/>
            <person name="Lauterbach L."/>
            <person name="Steele A.D."/>
            <person name="Gui C."/>
            <person name="Meng S."/>
            <person name="Li G."/>
            <person name="Viehrig K."/>
            <person name="Ye F."/>
            <person name="Su P."/>
            <person name="Kiefer A.F."/>
            <person name="Nichols A."/>
            <person name="Cepeda A.J."/>
            <person name="Yan W."/>
            <person name="Fan B."/>
            <person name="Jiang Y."/>
            <person name="Adhikari A."/>
            <person name="Zheng C.-J."/>
            <person name="Schuster L."/>
            <person name="Cowan T.M."/>
            <person name="Smanski M.J."/>
            <person name="Chevrette M.G."/>
            <person name="De Carvalho L.P.S."/>
            <person name="Shen B."/>
        </authorList>
    </citation>
    <scope>NUCLEOTIDE SEQUENCE [LARGE SCALE GENOMIC DNA]</scope>
    <source>
        <strain evidence="2 3">NPDC021253</strain>
    </source>
</reference>
<proteinExistence type="predicted"/>
<dbReference type="PANTHER" id="PTHR43422">
    <property type="entry name" value="THIAMINE THIAZOLE SYNTHASE"/>
    <property type="match status" value="1"/>
</dbReference>
<name>A0ABW7SRJ0_9ACTN</name>
<dbReference type="SUPFAM" id="SSF51905">
    <property type="entry name" value="FAD/NAD(P)-binding domain"/>
    <property type="match status" value="1"/>
</dbReference>
<dbReference type="InterPro" id="IPR002938">
    <property type="entry name" value="FAD-bd"/>
</dbReference>
<dbReference type="InterPro" id="IPR036188">
    <property type="entry name" value="FAD/NAD-bd_sf"/>
</dbReference>
<comment type="caution">
    <text evidence="2">The sequence shown here is derived from an EMBL/GenBank/DDBJ whole genome shotgun (WGS) entry which is preliminary data.</text>
</comment>
<dbReference type="EMBL" id="JBIRPU010000026">
    <property type="protein sequence ID" value="MFI0796324.1"/>
    <property type="molecule type" value="Genomic_DNA"/>
</dbReference>